<dbReference type="InterPro" id="IPR000891">
    <property type="entry name" value="PYR_CT"/>
</dbReference>
<reference evidence="2 3" key="1">
    <citation type="journal article" date="2016" name="Nat. Commun.">
        <title>Ectomycorrhizal ecology is imprinted in the genome of the dominant symbiotic fungus Cenococcum geophilum.</title>
        <authorList>
            <consortium name="DOE Joint Genome Institute"/>
            <person name="Peter M."/>
            <person name="Kohler A."/>
            <person name="Ohm R.A."/>
            <person name="Kuo A."/>
            <person name="Krutzmann J."/>
            <person name="Morin E."/>
            <person name="Arend M."/>
            <person name="Barry K.W."/>
            <person name="Binder M."/>
            <person name="Choi C."/>
            <person name="Clum A."/>
            <person name="Copeland A."/>
            <person name="Grisel N."/>
            <person name="Haridas S."/>
            <person name="Kipfer T."/>
            <person name="LaButti K."/>
            <person name="Lindquist E."/>
            <person name="Lipzen A."/>
            <person name="Maire R."/>
            <person name="Meier B."/>
            <person name="Mihaltcheva S."/>
            <person name="Molinier V."/>
            <person name="Murat C."/>
            <person name="Poggeler S."/>
            <person name="Quandt C.A."/>
            <person name="Sperisen C."/>
            <person name="Tritt A."/>
            <person name="Tisserant E."/>
            <person name="Crous P.W."/>
            <person name="Henrissat B."/>
            <person name="Nehls U."/>
            <person name="Egli S."/>
            <person name="Spatafora J.W."/>
            <person name="Grigoriev I.V."/>
            <person name="Martin F.M."/>
        </authorList>
    </citation>
    <scope>NUCLEOTIDE SEQUENCE [LARGE SCALE GENOMIC DNA]</scope>
    <source>
        <strain evidence="2 3">CBS 207.34</strain>
    </source>
</reference>
<organism evidence="2 3">
    <name type="scientific">Glonium stellatum</name>
    <dbReference type="NCBI Taxonomy" id="574774"/>
    <lineage>
        <taxon>Eukaryota</taxon>
        <taxon>Fungi</taxon>
        <taxon>Dikarya</taxon>
        <taxon>Ascomycota</taxon>
        <taxon>Pezizomycotina</taxon>
        <taxon>Dothideomycetes</taxon>
        <taxon>Pleosporomycetidae</taxon>
        <taxon>Gloniales</taxon>
        <taxon>Gloniaceae</taxon>
        <taxon>Glonium</taxon>
    </lineage>
</organism>
<evidence type="ECO:0000313" key="2">
    <source>
        <dbReference type="EMBL" id="OCL08321.1"/>
    </source>
</evidence>
<proteinExistence type="predicted"/>
<feature type="domain" description="Pyruvate carboxyltransferase" evidence="1">
    <location>
        <begin position="1"/>
        <end position="51"/>
    </location>
</feature>
<dbReference type="Proteomes" id="UP000250140">
    <property type="component" value="Unassembled WGS sequence"/>
</dbReference>
<protein>
    <recommendedName>
        <fullName evidence="1">Pyruvate carboxyltransferase domain-containing protein</fullName>
    </recommendedName>
</protein>
<evidence type="ECO:0000259" key="1">
    <source>
        <dbReference type="PROSITE" id="PS50991"/>
    </source>
</evidence>
<accession>A0A8E2F1B4</accession>
<keyword evidence="3" id="KW-1185">Reference proteome</keyword>
<dbReference type="EMBL" id="KV749676">
    <property type="protein sequence ID" value="OCL08321.1"/>
    <property type="molecule type" value="Genomic_DNA"/>
</dbReference>
<sequence length="51" mass="5638">MAGIFLDITDLRLSLRVGRLSPVRILAVILHPLSGNPAYSASTVQLHFHNR</sequence>
<dbReference type="PROSITE" id="PS50991">
    <property type="entry name" value="PYR_CT"/>
    <property type="match status" value="1"/>
</dbReference>
<evidence type="ECO:0000313" key="3">
    <source>
        <dbReference type="Proteomes" id="UP000250140"/>
    </source>
</evidence>
<name>A0A8E2F1B4_9PEZI</name>
<dbReference type="AlphaFoldDB" id="A0A8E2F1B4"/>
<gene>
    <name evidence="2" type="ORF">AOQ84DRAFT_354549</name>
</gene>
<dbReference type="GO" id="GO:0003824">
    <property type="term" value="F:catalytic activity"/>
    <property type="evidence" value="ECO:0007669"/>
    <property type="project" value="InterPro"/>
</dbReference>